<feature type="region of interest" description="Disordered" evidence="1">
    <location>
        <begin position="96"/>
        <end position="125"/>
    </location>
</feature>
<proteinExistence type="predicted"/>
<organism evidence="3 4">
    <name type="scientific">Paenibacillus spiritus</name>
    <dbReference type="NCBI Taxonomy" id="2496557"/>
    <lineage>
        <taxon>Bacteria</taxon>
        <taxon>Bacillati</taxon>
        <taxon>Bacillota</taxon>
        <taxon>Bacilli</taxon>
        <taxon>Bacillales</taxon>
        <taxon>Paenibacillaceae</taxon>
        <taxon>Paenibacillus</taxon>
    </lineage>
</organism>
<reference evidence="3 4" key="1">
    <citation type="submission" date="2019-09" db="EMBL/GenBank/DDBJ databases">
        <title>Bacillus ochoae sp. nov., Paenibacillus whitsoniae sp. nov., Paenibacillus spiritus sp. nov. Isolated from the Mars Exploration Rover during spacecraft assembly.</title>
        <authorList>
            <person name="Seuylemezian A."/>
            <person name="Vaishampayan P."/>
        </authorList>
    </citation>
    <scope>NUCLEOTIDE SEQUENCE [LARGE SCALE GENOMIC DNA]</scope>
    <source>
        <strain evidence="3 4">MER_111</strain>
    </source>
</reference>
<dbReference type="OrthoDB" id="1707228at2"/>
<keyword evidence="4" id="KW-1185">Reference proteome</keyword>
<evidence type="ECO:0000313" key="4">
    <source>
        <dbReference type="Proteomes" id="UP000367750"/>
    </source>
</evidence>
<dbReference type="AlphaFoldDB" id="A0A5J5G0U8"/>
<feature type="compositionally biased region" description="Low complexity" evidence="1">
    <location>
        <begin position="174"/>
        <end position="189"/>
    </location>
</feature>
<dbReference type="InterPro" id="IPR019076">
    <property type="entry name" value="Spore_lipoprot_YhcN/YlaJ-like"/>
</dbReference>
<feature type="region of interest" description="Disordered" evidence="1">
    <location>
        <begin position="171"/>
        <end position="250"/>
    </location>
</feature>
<feature type="chain" id="PRO_5023829635" description="YhcN/YlaJ family sporulation lipoprotein" evidence="2">
    <location>
        <begin position="25"/>
        <end position="370"/>
    </location>
</feature>
<dbReference type="EMBL" id="VYKK01000021">
    <property type="protein sequence ID" value="KAA9000328.1"/>
    <property type="molecule type" value="Genomic_DNA"/>
</dbReference>
<feature type="signal peptide" evidence="2">
    <location>
        <begin position="1"/>
        <end position="24"/>
    </location>
</feature>
<dbReference type="Proteomes" id="UP000367750">
    <property type="component" value="Unassembled WGS sequence"/>
</dbReference>
<comment type="caution">
    <text evidence="3">The sequence shown here is derived from an EMBL/GenBank/DDBJ whole genome shotgun (WGS) entry which is preliminary data.</text>
</comment>
<keyword evidence="2" id="KW-0732">Signal</keyword>
<protein>
    <recommendedName>
        <fullName evidence="5">YhcN/YlaJ family sporulation lipoprotein</fullName>
    </recommendedName>
</protein>
<gene>
    <name evidence="3" type="ORF">F4V43_14415</name>
</gene>
<evidence type="ECO:0008006" key="5">
    <source>
        <dbReference type="Google" id="ProtNLM"/>
    </source>
</evidence>
<feature type="compositionally biased region" description="Polar residues" evidence="1">
    <location>
        <begin position="105"/>
        <end position="125"/>
    </location>
</feature>
<evidence type="ECO:0000313" key="3">
    <source>
        <dbReference type="EMBL" id="KAA9000328.1"/>
    </source>
</evidence>
<name>A0A5J5G0U8_9BACL</name>
<evidence type="ECO:0000256" key="1">
    <source>
        <dbReference type="SAM" id="MobiDB-lite"/>
    </source>
</evidence>
<feature type="compositionally biased region" description="Gly residues" evidence="1">
    <location>
        <begin position="202"/>
        <end position="216"/>
    </location>
</feature>
<evidence type="ECO:0000256" key="2">
    <source>
        <dbReference type="SAM" id="SignalP"/>
    </source>
</evidence>
<accession>A0A5J5G0U8</accession>
<sequence length="370" mass="38469">MNRTFMLFSSRRIAGMILPSTAYAAPEWMVRSGAGVPIFFGIQEQDDGHSKLVHRLYCHDLIYKGWRMIMQHSRIGMTLAAALLLGTATLAGCGGNGSKNDAGVKTNSVKTNSTKGTSNQGRFQTRSAQGIHNIANLKMDRELSDRVSAIPGVRSAHVLMAGRTAYVAVTADENSGNSRRSGNGASDRGTTMRGTNLSPGSSGYGTGNGTGYGTGSGTLYKPRSSAGAHLTDDGRSMTGTPGTGGSRGGGLGGGMNGSGGYMNGMTGTDGTGPAGGAGDLLNGTGTVESGRGYHSMGTGRGDTVNKELKNRIAETVRGYDSNIGSVYVSANPDFVERVNGYADQARGGHPLSGFANEFRTLVERIFPTRE</sequence>
<dbReference type="Pfam" id="PF09580">
    <property type="entry name" value="Spore_YhcN_YlaJ"/>
    <property type="match status" value="2"/>
</dbReference>
<feature type="compositionally biased region" description="Gly residues" evidence="1">
    <location>
        <begin position="241"/>
        <end position="250"/>
    </location>
</feature>